<evidence type="ECO:0000256" key="3">
    <source>
        <dbReference type="ARBA" id="ARBA00022475"/>
    </source>
</evidence>
<dbReference type="RefSeq" id="WP_210510393.1">
    <property type="nucleotide sequence ID" value="NZ_JAFIDN010000002.1"/>
</dbReference>
<comment type="caution">
    <text evidence="9">The sequence shown here is derived from an EMBL/GenBank/DDBJ whole genome shotgun (WGS) entry which is preliminary data.</text>
</comment>
<dbReference type="PANTHER" id="PTHR33932">
    <property type="entry name" value="NA(+)/H(+) ANTIPORTER SUBUNIT B"/>
    <property type="match status" value="1"/>
</dbReference>
<evidence type="ECO:0000313" key="10">
    <source>
        <dbReference type="Proteomes" id="UP000673975"/>
    </source>
</evidence>
<keyword evidence="6 7" id="KW-0472">Membrane</keyword>
<feature type="transmembrane region" description="Helical" evidence="7">
    <location>
        <begin position="12"/>
        <end position="29"/>
    </location>
</feature>
<dbReference type="InterPro" id="IPR007182">
    <property type="entry name" value="MnhB"/>
</dbReference>
<dbReference type="NCBIfam" id="NF009163">
    <property type="entry name" value="PRK12509.1"/>
    <property type="match status" value="1"/>
</dbReference>
<dbReference type="EMBL" id="JAFIDN010000002">
    <property type="protein sequence ID" value="MBP3191688.1"/>
    <property type="molecule type" value="Genomic_DNA"/>
</dbReference>
<feature type="transmembrane region" description="Helical" evidence="7">
    <location>
        <begin position="35"/>
        <end position="55"/>
    </location>
</feature>
<feature type="transmembrane region" description="Helical" evidence="7">
    <location>
        <begin position="108"/>
        <end position="133"/>
    </location>
</feature>
<protein>
    <submittedName>
        <fullName evidence="9">Na+/H+ antiporter subunit B</fullName>
    </submittedName>
</protein>
<dbReference type="PANTHER" id="PTHR33932:SF4">
    <property type="entry name" value="NA(+)_H(+) ANTIPORTER SUBUNIT B"/>
    <property type="match status" value="1"/>
</dbReference>
<dbReference type="GO" id="GO:0005886">
    <property type="term" value="C:plasma membrane"/>
    <property type="evidence" value="ECO:0007669"/>
    <property type="project" value="UniProtKB-SubCell"/>
</dbReference>
<dbReference type="Proteomes" id="UP000673975">
    <property type="component" value="Unassembled WGS sequence"/>
</dbReference>
<evidence type="ECO:0000256" key="4">
    <source>
        <dbReference type="ARBA" id="ARBA00022692"/>
    </source>
</evidence>
<name>A0A8J7RK93_9BACT</name>
<keyword evidence="5 7" id="KW-1133">Transmembrane helix</keyword>
<accession>A0A8J7RK93</accession>
<feature type="transmembrane region" description="Helical" evidence="7">
    <location>
        <begin position="67"/>
        <end position="88"/>
    </location>
</feature>
<keyword evidence="4 7" id="KW-0812">Transmembrane</keyword>
<evidence type="ECO:0000259" key="8">
    <source>
        <dbReference type="Pfam" id="PF04039"/>
    </source>
</evidence>
<evidence type="ECO:0000256" key="5">
    <source>
        <dbReference type="ARBA" id="ARBA00022989"/>
    </source>
</evidence>
<dbReference type="AlphaFoldDB" id="A0A8J7RK93"/>
<organism evidence="9 10">
    <name type="scientific">Natronogracilivirga saccharolytica</name>
    <dbReference type="NCBI Taxonomy" id="2812953"/>
    <lineage>
        <taxon>Bacteria</taxon>
        <taxon>Pseudomonadati</taxon>
        <taxon>Balneolota</taxon>
        <taxon>Balneolia</taxon>
        <taxon>Balneolales</taxon>
        <taxon>Cyclonatronaceae</taxon>
        <taxon>Natronogracilivirga</taxon>
    </lineage>
</organism>
<comment type="subcellular location">
    <subcellularLocation>
        <location evidence="1">Cell membrane</location>
        <topology evidence="1">Multi-pass membrane protein</topology>
    </subcellularLocation>
</comment>
<feature type="domain" description="Na+/H+ antiporter MnhB subunit-related protein" evidence="8">
    <location>
        <begin position="5"/>
        <end position="127"/>
    </location>
</feature>
<comment type="similarity">
    <text evidence="2">Belongs to the CPA3 antiporters (TC 2.A.63) subunit B family.</text>
</comment>
<reference evidence="9" key="1">
    <citation type="submission" date="2021-02" db="EMBL/GenBank/DDBJ databases">
        <title>Natronogracilivirga saccharolytica gen. nov. sp. nov. a new anaerobic, haloalkiliphilic carbohydrate-fermenting bacterium from soda lake and proposing of Cyclonatronumiaceae fam. nov. in the phylum Balneolaeota.</title>
        <authorList>
            <person name="Zhilina T.N."/>
            <person name="Sorokin D.Y."/>
            <person name="Zavarzina D.G."/>
            <person name="Toshchakov S.V."/>
            <person name="Kublanov I.V."/>
        </authorList>
    </citation>
    <scope>NUCLEOTIDE SEQUENCE</scope>
    <source>
        <strain evidence="9">Z-1702</strain>
    </source>
</reference>
<dbReference type="Pfam" id="PF04039">
    <property type="entry name" value="MnhB"/>
    <property type="match status" value="1"/>
</dbReference>
<evidence type="ECO:0000256" key="6">
    <source>
        <dbReference type="ARBA" id="ARBA00023136"/>
    </source>
</evidence>
<evidence type="ECO:0000256" key="7">
    <source>
        <dbReference type="SAM" id="Phobius"/>
    </source>
</evidence>
<evidence type="ECO:0000256" key="2">
    <source>
        <dbReference type="ARBA" id="ARBA00009425"/>
    </source>
</evidence>
<evidence type="ECO:0000313" key="9">
    <source>
        <dbReference type="EMBL" id="MBP3191688.1"/>
    </source>
</evidence>
<dbReference type="InterPro" id="IPR050622">
    <property type="entry name" value="CPA3_antiporter_subunitB"/>
</dbReference>
<gene>
    <name evidence="9" type="ORF">NATSA_03330</name>
</gene>
<proteinExistence type="inferred from homology"/>
<keyword evidence="3" id="KW-1003">Cell membrane</keyword>
<evidence type="ECO:0000256" key="1">
    <source>
        <dbReference type="ARBA" id="ARBA00004651"/>
    </source>
</evidence>
<sequence>MNSLILHTATRLLIGVMVLFSLFLFFRGHDEPGGGFIGGLVGAGAFTLYAIAFGTEAARRVLRIHPITLIAYGLLALVISGIIPMFTADPFLTGKWLFIEWGGVEAKLSTPLIFDIGVYLCVVGFIVAVIFALEEEKVPGLSNRSSNK</sequence>
<keyword evidence="10" id="KW-1185">Reference proteome</keyword>